<keyword evidence="4" id="KW-1185">Reference proteome</keyword>
<organism evidence="3 4">
    <name type="scientific">Hoeflea prorocentri</name>
    <dbReference type="NCBI Taxonomy" id="1922333"/>
    <lineage>
        <taxon>Bacteria</taxon>
        <taxon>Pseudomonadati</taxon>
        <taxon>Pseudomonadota</taxon>
        <taxon>Alphaproteobacteria</taxon>
        <taxon>Hyphomicrobiales</taxon>
        <taxon>Rhizobiaceae</taxon>
        <taxon>Hoeflea</taxon>
    </lineage>
</organism>
<name>A0A9X3UMS4_9HYPH</name>
<evidence type="ECO:0000256" key="2">
    <source>
        <dbReference type="SAM" id="SignalP"/>
    </source>
</evidence>
<evidence type="ECO:0000313" key="4">
    <source>
        <dbReference type="Proteomes" id="UP001151234"/>
    </source>
</evidence>
<dbReference type="RefSeq" id="WP_267991156.1">
    <property type="nucleotide sequence ID" value="NZ_JAPJZI010000001.1"/>
</dbReference>
<reference evidence="3" key="1">
    <citation type="submission" date="2022-11" db="EMBL/GenBank/DDBJ databases">
        <title>Draft genome sequence of Hoeflea poritis E7-10 and Hoeflea prorocentri PM5-8, separated from scleractinian coral Porites lutea and marine dinoflagellate.</title>
        <authorList>
            <person name="Zhang G."/>
            <person name="Wei Q."/>
            <person name="Cai L."/>
        </authorList>
    </citation>
    <scope>NUCLEOTIDE SEQUENCE</scope>
    <source>
        <strain evidence="3">PM5-8</strain>
    </source>
</reference>
<protein>
    <submittedName>
        <fullName evidence="3">Uncharacterized protein</fullName>
    </submittedName>
</protein>
<feature type="chain" id="PRO_5040969665" evidence="2">
    <location>
        <begin position="24"/>
        <end position="90"/>
    </location>
</feature>
<proteinExistence type="predicted"/>
<accession>A0A9X3UMS4</accession>
<keyword evidence="2" id="KW-0732">Signal</keyword>
<evidence type="ECO:0000313" key="3">
    <source>
        <dbReference type="EMBL" id="MDA5399736.1"/>
    </source>
</evidence>
<evidence type="ECO:0000256" key="1">
    <source>
        <dbReference type="SAM" id="MobiDB-lite"/>
    </source>
</evidence>
<dbReference type="AlphaFoldDB" id="A0A9X3UMS4"/>
<feature type="signal peptide" evidence="2">
    <location>
        <begin position="1"/>
        <end position="23"/>
    </location>
</feature>
<dbReference type="Proteomes" id="UP001151234">
    <property type="component" value="Unassembled WGS sequence"/>
</dbReference>
<sequence>MTFKVILAAAVLATSFTSFSSSAAYSADESKPAAAGNLTTGEKGRKISGKPDGTYGGKNVATAFTNFCYSQFGPKAKYPDAGLLQKCLSK</sequence>
<comment type="caution">
    <text evidence="3">The sequence shown here is derived from an EMBL/GenBank/DDBJ whole genome shotgun (WGS) entry which is preliminary data.</text>
</comment>
<dbReference type="EMBL" id="JAPJZI010000001">
    <property type="protein sequence ID" value="MDA5399736.1"/>
    <property type="molecule type" value="Genomic_DNA"/>
</dbReference>
<gene>
    <name evidence="3" type="ORF">OQ273_14230</name>
</gene>
<feature type="region of interest" description="Disordered" evidence="1">
    <location>
        <begin position="23"/>
        <end position="53"/>
    </location>
</feature>